<dbReference type="PROSITE" id="PS50928">
    <property type="entry name" value="ABC_TM1"/>
    <property type="match status" value="1"/>
</dbReference>
<dbReference type="RefSeq" id="WP_079700365.1">
    <property type="nucleotide sequence ID" value="NZ_SLUK01000001.1"/>
</dbReference>
<proteinExistence type="inferred from homology"/>
<dbReference type="OrthoDB" id="9771544at2"/>
<evidence type="ECO:0000256" key="7">
    <source>
        <dbReference type="RuleBase" id="RU363032"/>
    </source>
</evidence>
<reference evidence="9 10" key="1">
    <citation type="submission" date="2019-03" db="EMBL/GenBank/DDBJ databases">
        <title>Genomic Encyclopedia of Type Strains, Phase IV (KMG-IV): sequencing the most valuable type-strain genomes for metagenomic binning, comparative biology and taxonomic classification.</title>
        <authorList>
            <person name="Goeker M."/>
        </authorList>
    </citation>
    <scope>NUCLEOTIDE SEQUENCE [LARGE SCALE GENOMIC DNA]</scope>
    <source>
        <strain evidence="9 10">DSM 100433</strain>
    </source>
</reference>
<dbReference type="Pfam" id="PF00528">
    <property type="entry name" value="BPD_transp_1"/>
    <property type="match status" value="1"/>
</dbReference>
<feature type="transmembrane region" description="Helical" evidence="7">
    <location>
        <begin position="107"/>
        <end position="130"/>
    </location>
</feature>
<evidence type="ECO:0000313" key="9">
    <source>
        <dbReference type="EMBL" id="TCL45282.1"/>
    </source>
</evidence>
<dbReference type="AlphaFoldDB" id="A0A9X8UM29"/>
<dbReference type="PANTHER" id="PTHR32243">
    <property type="entry name" value="MALTOSE TRANSPORT SYSTEM PERMEASE-RELATED"/>
    <property type="match status" value="1"/>
</dbReference>
<dbReference type="GO" id="GO:0055085">
    <property type="term" value="P:transmembrane transport"/>
    <property type="evidence" value="ECO:0007669"/>
    <property type="project" value="InterPro"/>
</dbReference>
<evidence type="ECO:0000313" key="10">
    <source>
        <dbReference type="Proteomes" id="UP000294682"/>
    </source>
</evidence>
<keyword evidence="10" id="KW-1185">Reference proteome</keyword>
<keyword evidence="3" id="KW-1003">Cell membrane</keyword>
<feature type="transmembrane region" description="Helical" evidence="7">
    <location>
        <begin position="244"/>
        <end position="264"/>
    </location>
</feature>
<feature type="domain" description="ABC transmembrane type-1" evidence="8">
    <location>
        <begin position="74"/>
        <end position="265"/>
    </location>
</feature>
<evidence type="ECO:0000256" key="3">
    <source>
        <dbReference type="ARBA" id="ARBA00022475"/>
    </source>
</evidence>
<dbReference type="GO" id="GO:0005886">
    <property type="term" value="C:plasma membrane"/>
    <property type="evidence" value="ECO:0007669"/>
    <property type="project" value="UniProtKB-SubCell"/>
</dbReference>
<comment type="similarity">
    <text evidence="7">Belongs to the binding-protein-dependent transport system permease family.</text>
</comment>
<protein>
    <submittedName>
        <fullName evidence="9">Carbohydrate ABC transporter membrane protein 2 (CUT1 family)</fullName>
    </submittedName>
</protein>
<gene>
    <name evidence="9" type="ORF">EDD78_101265</name>
</gene>
<dbReference type="InterPro" id="IPR035906">
    <property type="entry name" value="MetI-like_sf"/>
</dbReference>
<dbReference type="EMBL" id="SLUK01000001">
    <property type="protein sequence ID" value="TCL45282.1"/>
    <property type="molecule type" value="Genomic_DNA"/>
</dbReference>
<dbReference type="Gene3D" id="1.10.3720.10">
    <property type="entry name" value="MetI-like"/>
    <property type="match status" value="1"/>
</dbReference>
<evidence type="ECO:0000256" key="6">
    <source>
        <dbReference type="ARBA" id="ARBA00023136"/>
    </source>
</evidence>
<accession>A0A9X8UM29</accession>
<keyword evidence="5 7" id="KW-1133">Transmembrane helix</keyword>
<keyword evidence="6 7" id="KW-0472">Membrane</keyword>
<feature type="transmembrane region" description="Helical" evidence="7">
    <location>
        <begin position="142"/>
        <end position="161"/>
    </location>
</feature>
<evidence type="ECO:0000256" key="4">
    <source>
        <dbReference type="ARBA" id="ARBA00022692"/>
    </source>
</evidence>
<evidence type="ECO:0000256" key="5">
    <source>
        <dbReference type="ARBA" id="ARBA00022989"/>
    </source>
</evidence>
<comment type="subcellular location">
    <subcellularLocation>
        <location evidence="1 7">Cell membrane</location>
        <topology evidence="1 7">Multi-pass membrane protein</topology>
    </subcellularLocation>
</comment>
<evidence type="ECO:0000256" key="1">
    <source>
        <dbReference type="ARBA" id="ARBA00004651"/>
    </source>
</evidence>
<dbReference type="Proteomes" id="UP000294682">
    <property type="component" value="Unassembled WGS sequence"/>
</dbReference>
<sequence length="280" mass="30645">MTTYKFAHRYGKALQSLLGLLIVLVYLFPIYWMIVSSLKTSGEIFSNPPTLFPNELYLGNYLSQLRNSNLYLYLKNSFIISVCAMIGGVLLAAPASYALARKPIRGIGVIMFLVIIIQMVPSNSLVLPLYAMFSKAHMTDSYVGVILANITGSLPFVLLLLRTAFLNVPKGLEDAAAIDGCSNWGTFFKVMLPLTLPSLLTCAAFAFIFAWGELLYALVLLPNQTYWPITLGMRTFISQYGTDWGGLMATAAITSAPILLIFIFTQKHIVGGITAGSVKG</sequence>
<dbReference type="InterPro" id="IPR050901">
    <property type="entry name" value="BP-dep_ABC_trans_perm"/>
</dbReference>
<dbReference type="SUPFAM" id="SSF161098">
    <property type="entry name" value="MetI-like"/>
    <property type="match status" value="1"/>
</dbReference>
<dbReference type="CDD" id="cd06261">
    <property type="entry name" value="TM_PBP2"/>
    <property type="match status" value="1"/>
</dbReference>
<organism evidence="9 10">
    <name type="scientific">Harryflintia acetispora</name>
    <dbReference type="NCBI Taxonomy" id="1849041"/>
    <lineage>
        <taxon>Bacteria</taxon>
        <taxon>Bacillati</taxon>
        <taxon>Bacillota</taxon>
        <taxon>Clostridia</taxon>
        <taxon>Eubacteriales</taxon>
        <taxon>Oscillospiraceae</taxon>
        <taxon>Harryflintia</taxon>
    </lineage>
</organism>
<keyword evidence="4 7" id="KW-0812">Transmembrane</keyword>
<dbReference type="PANTHER" id="PTHR32243:SF18">
    <property type="entry name" value="INNER MEMBRANE ABC TRANSPORTER PERMEASE PROTEIN YCJP"/>
    <property type="match status" value="1"/>
</dbReference>
<keyword evidence="2 7" id="KW-0813">Transport</keyword>
<feature type="transmembrane region" description="Helical" evidence="7">
    <location>
        <begin position="78"/>
        <end position="100"/>
    </location>
</feature>
<comment type="caution">
    <text evidence="9">The sequence shown here is derived from an EMBL/GenBank/DDBJ whole genome shotgun (WGS) entry which is preliminary data.</text>
</comment>
<feature type="transmembrane region" description="Helical" evidence="7">
    <location>
        <begin position="12"/>
        <end position="34"/>
    </location>
</feature>
<dbReference type="InterPro" id="IPR000515">
    <property type="entry name" value="MetI-like"/>
</dbReference>
<name>A0A9X8UM29_9FIRM</name>
<evidence type="ECO:0000259" key="8">
    <source>
        <dbReference type="PROSITE" id="PS50928"/>
    </source>
</evidence>
<evidence type="ECO:0000256" key="2">
    <source>
        <dbReference type="ARBA" id="ARBA00022448"/>
    </source>
</evidence>